<sequence length="92" mass="9956">MSSQRMFGVGLILGIIGLVFNIVVSPLMNWAFNVIGYPLPLGMIGDAVYVLQQGSFYGGLFLLAGSFVVKSAEEAVAGIRREQRPHPVSEQE</sequence>
<keyword evidence="1" id="KW-0472">Membrane</keyword>
<comment type="caution">
    <text evidence="2">The sequence shown here is derived from an EMBL/GenBank/DDBJ whole genome shotgun (WGS) entry which is preliminary data.</text>
</comment>
<feature type="transmembrane region" description="Helical" evidence="1">
    <location>
        <begin position="48"/>
        <end position="69"/>
    </location>
</feature>
<evidence type="ECO:0000313" key="3">
    <source>
        <dbReference type="Proteomes" id="UP001296993"/>
    </source>
</evidence>
<feature type="transmembrane region" description="Helical" evidence="1">
    <location>
        <begin position="7"/>
        <end position="28"/>
    </location>
</feature>
<keyword evidence="1" id="KW-0812">Transmembrane</keyword>
<proteinExistence type="predicted"/>
<keyword evidence="3" id="KW-1185">Reference proteome</keyword>
<accession>A0ABS4X9T1</accession>
<dbReference type="Proteomes" id="UP001296993">
    <property type="component" value="Unassembled WGS sequence"/>
</dbReference>
<dbReference type="EMBL" id="JAGIOF010000001">
    <property type="protein sequence ID" value="MBP2385061.1"/>
    <property type="molecule type" value="Genomic_DNA"/>
</dbReference>
<protein>
    <submittedName>
        <fullName evidence="2">Uncharacterized protein</fullName>
    </submittedName>
</protein>
<name>A0ABS4X9T1_9MICC</name>
<evidence type="ECO:0000256" key="1">
    <source>
        <dbReference type="SAM" id="Phobius"/>
    </source>
</evidence>
<evidence type="ECO:0000313" key="2">
    <source>
        <dbReference type="EMBL" id="MBP2385061.1"/>
    </source>
</evidence>
<dbReference type="RefSeq" id="WP_209995812.1">
    <property type="nucleotide sequence ID" value="NZ_BAAAJY010000020.1"/>
</dbReference>
<organism evidence="2 3">
    <name type="scientific">Paeniglutamicibacter kerguelensis</name>
    <dbReference type="NCBI Taxonomy" id="254788"/>
    <lineage>
        <taxon>Bacteria</taxon>
        <taxon>Bacillati</taxon>
        <taxon>Actinomycetota</taxon>
        <taxon>Actinomycetes</taxon>
        <taxon>Micrococcales</taxon>
        <taxon>Micrococcaceae</taxon>
        <taxon>Paeniglutamicibacter</taxon>
    </lineage>
</organism>
<reference evidence="2 3" key="1">
    <citation type="submission" date="2021-03" db="EMBL/GenBank/DDBJ databases">
        <title>Sequencing the genomes of 1000 actinobacteria strains.</title>
        <authorList>
            <person name="Klenk H.-P."/>
        </authorList>
    </citation>
    <scope>NUCLEOTIDE SEQUENCE [LARGE SCALE GENOMIC DNA]</scope>
    <source>
        <strain evidence="2 3">DSM 15797</strain>
    </source>
</reference>
<keyword evidence="1" id="KW-1133">Transmembrane helix</keyword>
<gene>
    <name evidence="2" type="ORF">JOF47_000572</name>
</gene>